<dbReference type="EMBL" id="CP002282">
    <property type="protein sequence ID" value="ADO83688.1"/>
    <property type="molecule type" value="Genomic_DNA"/>
</dbReference>
<reference evidence="2 3" key="1">
    <citation type="journal article" date="2010" name="Stand. Genomic Sci.">
        <title>Complete genome sequence of Ilyobacter polytropus type strain (CuHbu1).</title>
        <authorList>
            <person name="Sikorski J."/>
            <person name="Chertkov O."/>
            <person name="Lapidus A."/>
            <person name="Nolan M."/>
            <person name="Lucas S."/>
            <person name="Del Rio T.G."/>
            <person name="Tice H."/>
            <person name="Cheng J.F."/>
            <person name="Tapia R."/>
            <person name="Han C."/>
            <person name="Goodwin L."/>
            <person name="Pitluck S."/>
            <person name="Liolios K."/>
            <person name="Ivanova N."/>
            <person name="Mavromatis K."/>
            <person name="Mikhailova N."/>
            <person name="Pati A."/>
            <person name="Chen A."/>
            <person name="Palaniappan K."/>
            <person name="Land M."/>
            <person name="Hauser L."/>
            <person name="Chang Y.J."/>
            <person name="Jeffries C.D."/>
            <person name="Brambilla E."/>
            <person name="Yasawong M."/>
            <person name="Rohde M."/>
            <person name="Pukall R."/>
            <person name="Spring S."/>
            <person name="Goker M."/>
            <person name="Woyke T."/>
            <person name="Bristow J."/>
            <person name="Eisen J.A."/>
            <person name="Markowitz V."/>
            <person name="Hugenholtz P."/>
            <person name="Kyrpides N.C."/>
            <person name="Klenk H.P."/>
        </authorList>
    </citation>
    <scope>NUCLEOTIDE SEQUENCE [LARGE SCALE GENOMIC DNA]</scope>
    <source>
        <strain evidence="3">ATCC 51220 / DSM 2926 / LMG 16218 / CuHBu1</strain>
        <plasmid evidence="3">pILYOP01</plasmid>
    </source>
</reference>
<keyword evidence="3" id="KW-1185">Reference proteome</keyword>
<organism evidence="2 3">
    <name type="scientific">Ilyobacter polytropus (strain ATCC 51220 / DSM 2926 / LMG 16218 / CuHBu1)</name>
    <dbReference type="NCBI Taxonomy" id="572544"/>
    <lineage>
        <taxon>Bacteria</taxon>
        <taxon>Fusobacteriati</taxon>
        <taxon>Fusobacteriota</taxon>
        <taxon>Fusobacteriia</taxon>
        <taxon>Fusobacteriales</taxon>
        <taxon>Fusobacteriaceae</taxon>
        <taxon>Ilyobacter</taxon>
    </lineage>
</organism>
<name>E3HBJ2_ILYPC</name>
<keyword evidence="2" id="KW-0614">Plasmid</keyword>
<proteinExistence type="predicted"/>
<dbReference type="CDD" id="cd00077">
    <property type="entry name" value="HDc"/>
    <property type="match status" value="1"/>
</dbReference>
<dbReference type="HOGENOM" id="CLU_000445_92_3_0"/>
<dbReference type="Proteomes" id="UP000006875">
    <property type="component" value="Plasmid pILYOP01"/>
</dbReference>
<evidence type="ECO:0000313" key="3">
    <source>
        <dbReference type="Proteomes" id="UP000006875"/>
    </source>
</evidence>
<dbReference type="OrthoDB" id="367419at2"/>
<accession>E3HBJ2</accession>
<dbReference type="Gene3D" id="1.10.3210.10">
    <property type="entry name" value="Hypothetical protein af1432"/>
    <property type="match status" value="1"/>
</dbReference>
<dbReference type="Pfam" id="PF13487">
    <property type="entry name" value="HD_5"/>
    <property type="match status" value="1"/>
</dbReference>
<dbReference type="PANTHER" id="PTHR45228">
    <property type="entry name" value="CYCLIC DI-GMP PHOSPHODIESTERASE TM_0186-RELATED"/>
    <property type="match status" value="1"/>
</dbReference>
<dbReference type="SMART" id="SM00471">
    <property type="entry name" value="HDc"/>
    <property type="match status" value="1"/>
</dbReference>
<dbReference type="InterPro" id="IPR052020">
    <property type="entry name" value="Cyclic_di-GMP/3'3'-cGAMP_PDE"/>
</dbReference>
<dbReference type="InterPro" id="IPR003607">
    <property type="entry name" value="HD/PDEase_dom"/>
</dbReference>
<sequence length="231" mass="26934">MYINSNYREENRLTGLLSPSEIIGIFQKDYIENLGREKVKRYLLENLLMKLHAVDSSEALFHLKMVGEVSALLSRKYGFSEYKINKIEFFAKIHDLGKIGIPGKILNKPGKLTADEFEVVKEHTEIGYHLISKFGFSKMGENIIRYHHEKWNGKGYRGLVEREIPIEARIVSIADVYDALRMKRTYKEPFTHETAVEIIKEGRGEDFDPELVDIFLKCHQEIKVMYNTKFN</sequence>
<dbReference type="InterPro" id="IPR037522">
    <property type="entry name" value="HD_GYP_dom"/>
</dbReference>
<dbReference type="AlphaFoldDB" id="E3HBJ2"/>
<dbReference type="PROSITE" id="PS51832">
    <property type="entry name" value="HD_GYP"/>
    <property type="match status" value="1"/>
</dbReference>
<protein>
    <submittedName>
        <fullName evidence="2">Metal dependent phosphohydrolase</fullName>
    </submittedName>
</protein>
<evidence type="ECO:0000259" key="1">
    <source>
        <dbReference type="PROSITE" id="PS51832"/>
    </source>
</evidence>
<dbReference type="SUPFAM" id="SSF109604">
    <property type="entry name" value="HD-domain/PDEase-like"/>
    <property type="match status" value="1"/>
</dbReference>
<evidence type="ECO:0000313" key="2">
    <source>
        <dbReference type="EMBL" id="ADO83688.1"/>
    </source>
</evidence>
<geneLocation type="plasmid" evidence="2 3">
    <name>pILYOP01</name>
</geneLocation>
<dbReference type="RefSeq" id="WP_013388350.1">
    <property type="nucleotide sequence ID" value="NC_014633.1"/>
</dbReference>
<feature type="domain" description="HD-GYP" evidence="1">
    <location>
        <begin position="37"/>
        <end position="231"/>
    </location>
</feature>
<dbReference type="KEGG" id="ipo:Ilyop_1917"/>
<gene>
    <name evidence="2" type="ordered locus">Ilyop_1917</name>
</gene>